<evidence type="ECO:0000259" key="2">
    <source>
        <dbReference type="Pfam" id="PF15353"/>
    </source>
</evidence>
<dbReference type="Pfam" id="PF15353">
    <property type="entry name" value="HECA_N"/>
    <property type="match status" value="1"/>
</dbReference>
<evidence type="ECO:0000313" key="3">
    <source>
        <dbReference type="EMBL" id="MFH4979555.1"/>
    </source>
</evidence>
<protein>
    <recommendedName>
        <fullName evidence="2">Headcase N-terminal domain-containing protein</fullName>
    </recommendedName>
</protein>
<evidence type="ECO:0000256" key="1">
    <source>
        <dbReference type="SAM" id="MobiDB-lite"/>
    </source>
</evidence>
<dbReference type="EMBL" id="JBGFUD010004337">
    <property type="protein sequence ID" value="MFH4979555.1"/>
    <property type="molecule type" value="Genomic_DNA"/>
</dbReference>
<dbReference type="InterPro" id="IPR026066">
    <property type="entry name" value="Headcase"/>
</dbReference>
<sequence>MGSSRRGNSLLSRKPGCPVPLSGGCLKGLPLPQSMEDGVKMICSNAKCQFQNDLMHLECFQALEDNLVKMMSNIGSARGWTDAQRRSNLWDKKGLTLIQKKCRCPCGLGLMRLDDAAMFEARLSSEVNRPKENKGRKGKHKNLPKLNFGSGTTCASSTHFDKLSKRENKRIRNPQSLPESALDGFSTNNASAKNKNFTLEDRSCSMRRRPITYSMLLNDWDTEYLTDKVVSSGHGWTKQRSAVPTSVCGVSSVTCLPSFSTRPNDRALTYAAATSLPQQTRMEYALDIPVQSAPLSTSSCNNSSHFLYNEACFSNKNNPGMNISVGFASRGEYSNGLPVGVDLSLILPSPPATPSAASSIIEETQNKDGLAMQDDISDDSPLFYELFHGPSFQLGEKLIAEHYLPGIFR</sequence>
<dbReference type="PANTHER" id="PTHR13425:SF3">
    <property type="entry name" value="HEADCASE PROTEIN HOMOLOG"/>
    <property type="match status" value="1"/>
</dbReference>
<feature type="region of interest" description="Disordered" evidence="1">
    <location>
        <begin position="128"/>
        <end position="188"/>
    </location>
</feature>
<gene>
    <name evidence="3" type="ORF">AB6A40_006264</name>
</gene>
<keyword evidence="4" id="KW-1185">Reference proteome</keyword>
<reference evidence="3 4" key="1">
    <citation type="submission" date="2024-08" db="EMBL/GenBank/DDBJ databases">
        <title>Gnathostoma spinigerum genome.</title>
        <authorList>
            <person name="Gonzalez-Bertolin B."/>
            <person name="Monzon S."/>
            <person name="Zaballos A."/>
            <person name="Jimenez P."/>
            <person name="Dekumyoy P."/>
            <person name="Varona S."/>
            <person name="Cuesta I."/>
            <person name="Sumanam S."/>
            <person name="Adisakwattana P."/>
            <person name="Gasser R.B."/>
            <person name="Hernandez-Gonzalez A."/>
            <person name="Young N.D."/>
            <person name="Perteguer M.J."/>
        </authorList>
    </citation>
    <scope>NUCLEOTIDE SEQUENCE [LARGE SCALE GENOMIC DNA]</scope>
    <source>
        <strain evidence="3">AL3</strain>
        <tissue evidence="3">Liver</tissue>
    </source>
</reference>
<dbReference type="InterPro" id="IPR054537">
    <property type="entry name" value="HECA_N"/>
</dbReference>
<organism evidence="3 4">
    <name type="scientific">Gnathostoma spinigerum</name>
    <dbReference type="NCBI Taxonomy" id="75299"/>
    <lineage>
        <taxon>Eukaryota</taxon>
        <taxon>Metazoa</taxon>
        <taxon>Ecdysozoa</taxon>
        <taxon>Nematoda</taxon>
        <taxon>Chromadorea</taxon>
        <taxon>Rhabditida</taxon>
        <taxon>Spirurina</taxon>
        <taxon>Gnathostomatomorpha</taxon>
        <taxon>Gnathostomatoidea</taxon>
        <taxon>Gnathostomatidae</taxon>
        <taxon>Gnathostoma</taxon>
    </lineage>
</organism>
<dbReference type="PROSITE" id="PS51257">
    <property type="entry name" value="PROKAR_LIPOPROTEIN"/>
    <property type="match status" value="1"/>
</dbReference>
<feature type="compositionally biased region" description="Polar residues" evidence="1">
    <location>
        <begin position="149"/>
        <end position="158"/>
    </location>
</feature>
<dbReference type="Proteomes" id="UP001608902">
    <property type="component" value="Unassembled WGS sequence"/>
</dbReference>
<dbReference type="PANTHER" id="PTHR13425">
    <property type="entry name" value="HEADCASE PROTEIN"/>
    <property type="match status" value="1"/>
</dbReference>
<evidence type="ECO:0000313" key="4">
    <source>
        <dbReference type="Proteomes" id="UP001608902"/>
    </source>
</evidence>
<feature type="domain" description="Headcase N-terminal" evidence="2">
    <location>
        <begin position="34"/>
        <end position="114"/>
    </location>
</feature>
<dbReference type="AlphaFoldDB" id="A0ABD6EJ15"/>
<comment type="caution">
    <text evidence="3">The sequence shown here is derived from an EMBL/GenBank/DDBJ whole genome shotgun (WGS) entry which is preliminary data.</text>
</comment>
<proteinExistence type="predicted"/>
<name>A0ABD6EJ15_9BILA</name>
<accession>A0ABD6EJ15</accession>